<dbReference type="Proteomes" id="UP001500804">
    <property type="component" value="Unassembled WGS sequence"/>
</dbReference>
<keyword evidence="2" id="KW-1185">Reference proteome</keyword>
<evidence type="ECO:0000313" key="1">
    <source>
        <dbReference type="EMBL" id="GAA5121772.1"/>
    </source>
</evidence>
<dbReference type="RefSeq" id="WP_345605770.1">
    <property type="nucleotide sequence ID" value="NZ_BAABJO010000010.1"/>
</dbReference>
<evidence type="ECO:0000313" key="2">
    <source>
        <dbReference type="Proteomes" id="UP001500804"/>
    </source>
</evidence>
<sequence length="159" mass="17764">MEDEVMNRVTAAVQTGQAGNRTTARKDLEAIWTEVEQRGGDAFHRCVIAHFLADLQDDDRDELMWDERALAAVAGVTDERAQEYDKSLQVRGFMPSLYLSLADDHRRLGDTNRAHEFLSKARTVSDALGDDEYGELVKSGLEKITRALADGSTDRLPSH</sequence>
<organism evidence="1 2">
    <name type="scientific">Pseudonocardia adelaidensis</name>
    <dbReference type="NCBI Taxonomy" id="648754"/>
    <lineage>
        <taxon>Bacteria</taxon>
        <taxon>Bacillati</taxon>
        <taxon>Actinomycetota</taxon>
        <taxon>Actinomycetes</taxon>
        <taxon>Pseudonocardiales</taxon>
        <taxon>Pseudonocardiaceae</taxon>
        <taxon>Pseudonocardia</taxon>
    </lineage>
</organism>
<name>A0ABP9NIT9_9PSEU</name>
<evidence type="ECO:0008006" key="3">
    <source>
        <dbReference type="Google" id="ProtNLM"/>
    </source>
</evidence>
<accession>A0ABP9NIT9</accession>
<comment type="caution">
    <text evidence="1">The sequence shown here is derived from an EMBL/GenBank/DDBJ whole genome shotgun (WGS) entry which is preliminary data.</text>
</comment>
<gene>
    <name evidence="1" type="ORF">GCM10023320_31100</name>
</gene>
<reference evidence="2" key="1">
    <citation type="journal article" date="2019" name="Int. J. Syst. Evol. Microbiol.">
        <title>The Global Catalogue of Microorganisms (GCM) 10K type strain sequencing project: providing services to taxonomists for standard genome sequencing and annotation.</title>
        <authorList>
            <consortium name="The Broad Institute Genomics Platform"/>
            <consortium name="The Broad Institute Genome Sequencing Center for Infectious Disease"/>
            <person name="Wu L."/>
            <person name="Ma J."/>
        </authorList>
    </citation>
    <scope>NUCLEOTIDE SEQUENCE [LARGE SCALE GENOMIC DNA]</scope>
    <source>
        <strain evidence="2">JCM 18302</strain>
    </source>
</reference>
<dbReference type="EMBL" id="BAABJO010000010">
    <property type="protein sequence ID" value="GAA5121772.1"/>
    <property type="molecule type" value="Genomic_DNA"/>
</dbReference>
<protein>
    <recommendedName>
        <fullName evidence="3">Tetratricopeptide repeat protein</fullName>
    </recommendedName>
</protein>
<proteinExistence type="predicted"/>